<comment type="caution">
    <text evidence="2">The sequence shown here is derived from an EMBL/GenBank/DDBJ whole genome shotgun (WGS) entry which is preliminary data.</text>
</comment>
<dbReference type="RefSeq" id="WP_021785702.1">
    <property type="nucleotide sequence ID" value="NZ_JENF01000234.1"/>
</dbReference>
<sequence length="307" mass="31730">MSTRAELIVAVIDKTAKPINQTGGAAAIHDQFNTDKTGFSLVIQTAQTTTAIASVVSVTHLPIGAVPFINIVTNTLSGTVTFLKVAADLKEGAKIKSGDVISLASNVAGIVASFAILAGAPLIAGGATVVGVTATLYSIFNSDLAKAAYDKMAPLFTSLLSQGNLTGFTAPRIAPDFTLASPDQILSTHQGMITTVNWNPDSSEISLGTEPLSFPDSSQAHTAPTESETFNSTQPPPLSGNSSSNSVAVTSTPDIPAPDATLTISIESIDGIKSPDQAPSITVPIDDNQDNQDNYICCSSAQQDQYF</sequence>
<feature type="compositionally biased region" description="Low complexity" evidence="1">
    <location>
        <begin position="239"/>
        <end position="252"/>
    </location>
</feature>
<gene>
    <name evidence="2" type="ORF">CXB65_08650</name>
</gene>
<name>A0A2N1IUA2_9PSED</name>
<protein>
    <submittedName>
        <fullName evidence="2">Uncharacterized protein</fullName>
    </submittedName>
</protein>
<evidence type="ECO:0000313" key="3">
    <source>
        <dbReference type="Proteomes" id="UP000233399"/>
    </source>
</evidence>
<evidence type="ECO:0000256" key="1">
    <source>
        <dbReference type="SAM" id="MobiDB-lite"/>
    </source>
</evidence>
<feature type="region of interest" description="Disordered" evidence="1">
    <location>
        <begin position="271"/>
        <end position="291"/>
    </location>
</feature>
<dbReference type="AlphaFoldDB" id="A0A2N1IUA2"/>
<evidence type="ECO:0000313" key="2">
    <source>
        <dbReference type="EMBL" id="PKI24305.1"/>
    </source>
</evidence>
<feature type="compositionally biased region" description="Polar residues" evidence="1">
    <location>
        <begin position="215"/>
        <end position="233"/>
    </location>
</feature>
<dbReference type="Proteomes" id="UP000233399">
    <property type="component" value="Unassembled WGS sequence"/>
</dbReference>
<reference evidence="2 3" key="1">
    <citation type="submission" date="2017-12" db="EMBL/GenBank/DDBJ databases">
        <title>Isolation and characterization of an aerobic denitrifying Pseudomonas monteilii CY06 from aquaculture ponds.</title>
        <authorList>
            <person name="Ma Q."/>
            <person name="Cai Y."/>
            <person name="He Z."/>
        </authorList>
    </citation>
    <scope>NUCLEOTIDE SEQUENCE [LARGE SCALE GENOMIC DNA]</scope>
    <source>
        <strain evidence="2 3">CY06</strain>
    </source>
</reference>
<proteinExistence type="predicted"/>
<organism evidence="2 3">
    <name type="scientific">Pseudomonas monteilii</name>
    <dbReference type="NCBI Taxonomy" id="76759"/>
    <lineage>
        <taxon>Bacteria</taxon>
        <taxon>Pseudomonadati</taxon>
        <taxon>Pseudomonadota</taxon>
        <taxon>Gammaproteobacteria</taxon>
        <taxon>Pseudomonadales</taxon>
        <taxon>Pseudomonadaceae</taxon>
        <taxon>Pseudomonas</taxon>
    </lineage>
</organism>
<accession>A0A2N1IUA2</accession>
<dbReference type="EMBL" id="PJCG01000011">
    <property type="protein sequence ID" value="PKI24305.1"/>
    <property type="molecule type" value="Genomic_DNA"/>
</dbReference>
<feature type="region of interest" description="Disordered" evidence="1">
    <location>
        <begin position="204"/>
        <end position="259"/>
    </location>
</feature>